<proteinExistence type="predicted"/>
<feature type="compositionally biased region" description="Polar residues" evidence="3">
    <location>
        <begin position="652"/>
        <end position="669"/>
    </location>
</feature>
<evidence type="ECO:0000256" key="2">
    <source>
        <dbReference type="ARBA" id="ARBA00023242"/>
    </source>
</evidence>
<keyword evidence="2" id="KW-0539">Nucleus</keyword>
<feature type="region of interest" description="Disordered" evidence="3">
    <location>
        <begin position="392"/>
        <end position="413"/>
    </location>
</feature>
<feature type="compositionally biased region" description="Low complexity" evidence="3">
    <location>
        <begin position="225"/>
        <end position="237"/>
    </location>
</feature>
<dbReference type="AlphaFoldDB" id="A0AAN9UF00"/>
<name>A0AAN9UF00_9PEZI</name>
<feature type="compositionally biased region" description="Low complexity" evidence="3">
    <location>
        <begin position="698"/>
        <end position="723"/>
    </location>
</feature>
<feature type="compositionally biased region" description="Basic and acidic residues" evidence="3">
    <location>
        <begin position="674"/>
        <end position="686"/>
    </location>
</feature>
<feature type="compositionally biased region" description="Pro residues" evidence="3">
    <location>
        <begin position="557"/>
        <end position="566"/>
    </location>
</feature>
<feature type="compositionally biased region" description="Low complexity" evidence="3">
    <location>
        <begin position="591"/>
        <end position="601"/>
    </location>
</feature>
<reference evidence="4 5" key="1">
    <citation type="journal article" date="2023" name="PLoS ONE">
        <title>Cytospora paraplurivora sp. nov. isolated from orchards with fruit tree decline syndrome in Ontario, Canada.</title>
        <authorList>
            <person name="Ilyukhin E."/>
            <person name="Nguyen H.D.T."/>
            <person name="Castle A.J."/>
            <person name="Ellouze W."/>
        </authorList>
    </citation>
    <scope>NUCLEOTIDE SEQUENCE [LARGE SCALE GENOMIC DNA]</scope>
    <source>
        <strain evidence="4 5">FDS-564</strain>
    </source>
</reference>
<comment type="caution">
    <text evidence="4">The sequence shown here is derived from an EMBL/GenBank/DDBJ whole genome shotgun (WGS) entry which is preliminary data.</text>
</comment>
<protein>
    <recommendedName>
        <fullName evidence="6">LisH domain-containing protein</fullName>
    </recommendedName>
</protein>
<evidence type="ECO:0000313" key="4">
    <source>
        <dbReference type="EMBL" id="KAK7746443.1"/>
    </source>
</evidence>
<organism evidence="4 5">
    <name type="scientific">Cytospora paraplurivora</name>
    <dbReference type="NCBI Taxonomy" id="2898453"/>
    <lineage>
        <taxon>Eukaryota</taxon>
        <taxon>Fungi</taxon>
        <taxon>Dikarya</taxon>
        <taxon>Ascomycota</taxon>
        <taxon>Pezizomycotina</taxon>
        <taxon>Sordariomycetes</taxon>
        <taxon>Sordariomycetidae</taxon>
        <taxon>Diaporthales</taxon>
        <taxon>Cytosporaceae</taxon>
        <taxon>Cytospora</taxon>
    </lineage>
</organism>
<dbReference type="PANTHER" id="PTHR45093">
    <property type="entry name" value="TRANSCRIPTION ACTIVATOR MSS11"/>
    <property type="match status" value="1"/>
</dbReference>
<sequence>MNNVSMANMNAMAGGPVGPAIPMMNNGTVPPPAVPRPQQQIDNKHLLNTYIYEYFLRNEMYDCARAILNSDPQIKVQDGPNTRRDENGNLLGNGVGDGGMDVDSKDGIDAKRPEDLPQPSIANPSMDNPFLYEWFCLFWDMFNAQKGRSSNGQVNSYMNHTQNQSRLRQNQQQELLRQMRPDMTSQQQQLQMMQMRNGMNMGMQKGNNLPRTAMANSQNNPQMMHMLQQQQKQGQMQRDPSDMDGNRARQSSPGSAENAPSPSKRPRLEGGPFNPAQGGMMPNGRPAVQGMPGQQQQQQVGTGPSHHAEQLLLQSGINPQSLNPEQFATFQNQSPAVQQKTIQTYAANLQQQQSQQMGKPLPNANGPPGQGSPMVPQAPDGATINSFYNAEGMGGPGMRGPGGPNANQQAGGSNHALQDYQMQLMLLEQQNKKRLMMARQEHDGGNSIQMPREGPGGPGAPGGPAAPPGANAPFQGTSPQGARPGASPNPTDMKRGPQQMNPAGMGSPLPEGAQSRGSPNTMNFMGNQMDPNQAPHFMGGGGNIATGPQMNGMRPPSSHPGQPPFNGPMNPQQQQQMMAARQQGQMGGQPGQQPMQWQQQQGGPGGPNGTQMVPQGGQTPQQVQGTPQQRNAAMPPPAQPAAAAVAANARNTSSPQVSNAAPPTPSQTNKAAPKKKETKSAKEKRAAAQKKSNANLNAAGATPVAEPPAEVEAPTPATPITPVNPQQNVSRPGQSAGPTQAMPNGQAPAPVPPQAAPPMVAAPPDQNQTQGFNMDGMEFSMDFANPLATNDVLNDFDFDSFLHDNEGDAGGFDFSAAANFMDPEIET</sequence>
<dbReference type="GO" id="GO:0005634">
    <property type="term" value="C:nucleus"/>
    <property type="evidence" value="ECO:0007669"/>
    <property type="project" value="UniProtKB-SubCell"/>
</dbReference>
<accession>A0AAN9UF00</accession>
<feature type="compositionally biased region" description="Polar residues" evidence="3">
    <location>
        <begin position="724"/>
        <end position="743"/>
    </location>
</feature>
<keyword evidence="5" id="KW-1185">Reference proteome</keyword>
<feature type="region of interest" description="Disordered" evidence="3">
    <location>
        <begin position="351"/>
        <end position="372"/>
    </location>
</feature>
<comment type="subcellular location">
    <subcellularLocation>
        <location evidence="1">Nucleus</location>
    </subcellularLocation>
</comment>
<feature type="compositionally biased region" description="Low complexity" evidence="3">
    <location>
        <begin position="640"/>
        <end position="651"/>
    </location>
</feature>
<evidence type="ECO:0000313" key="5">
    <source>
        <dbReference type="Proteomes" id="UP001320245"/>
    </source>
</evidence>
<feature type="compositionally biased region" description="Polar residues" evidence="3">
    <location>
        <begin position="515"/>
        <end position="531"/>
    </location>
</feature>
<feature type="compositionally biased region" description="Polar residues" evidence="3">
    <location>
        <begin position="248"/>
        <end position="261"/>
    </location>
</feature>
<feature type="compositionally biased region" description="Low complexity" evidence="3">
    <location>
        <begin position="609"/>
        <end position="633"/>
    </location>
</feature>
<feature type="region of interest" description="Disordered" evidence="3">
    <location>
        <begin position="444"/>
        <end position="776"/>
    </location>
</feature>
<dbReference type="EMBL" id="JAJSPL020000006">
    <property type="protein sequence ID" value="KAK7746443.1"/>
    <property type="molecule type" value="Genomic_DNA"/>
</dbReference>
<evidence type="ECO:0000256" key="1">
    <source>
        <dbReference type="ARBA" id="ARBA00004123"/>
    </source>
</evidence>
<evidence type="ECO:0000256" key="3">
    <source>
        <dbReference type="SAM" id="MobiDB-lite"/>
    </source>
</evidence>
<feature type="region of interest" description="Disordered" evidence="3">
    <location>
        <begin position="225"/>
        <end position="306"/>
    </location>
</feature>
<feature type="compositionally biased region" description="Gly residues" evidence="3">
    <location>
        <begin position="392"/>
        <end position="403"/>
    </location>
</feature>
<feature type="compositionally biased region" description="Low complexity" evidence="3">
    <location>
        <begin position="567"/>
        <end position="584"/>
    </location>
</feature>
<evidence type="ECO:0008006" key="6">
    <source>
        <dbReference type="Google" id="ProtNLM"/>
    </source>
</evidence>
<dbReference type="Proteomes" id="UP001320245">
    <property type="component" value="Unassembled WGS sequence"/>
</dbReference>
<gene>
    <name evidence="4" type="ORF">SLS53_002402</name>
</gene>
<dbReference type="PANTHER" id="PTHR45093:SF2">
    <property type="entry name" value="LISH DOMAIN-CONTAINING PROTEIN"/>
    <property type="match status" value="1"/>
</dbReference>
<feature type="region of interest" description="Disordered" evidence="3">
    <location>
        <begin position="73"/>
        <end position="99"/>
    </location>
</feature>